<protein>
    <submittedName>
        <fullName evidence="2">Uncharacterized protein</fullName>
    </submittedName>
</protein>
<keyword evidence="1" id="KW-0472">Membrane</keyword>
<dbReference type="EMBL" id="LT899436">
    <property type="protein sequence ID" value="SNR17297.1"/>
    <property type="molecule type" value="Genomic_DNA"/>
</dbReference>
<proteinExistence type="predicted"/>
<evidence type="ECO:0000313" key="2">
    <source>
        <dbReference type="EMBL" id="SNR17297.1"/>
    </source>
</evidence>
<dbReference type="Proteomes" id="UP000215214">
    <property type="component" value="Chromosome TJEJU"/>
</dbReference>
<sequence>MIVLYVAISFFFFSIGVFLLKDFNVDDILGVVFLFATAIMILIFAVRKHFNYIYADHNRLILVKRSKKEMYWVKDIQKIHLNSIEGNGVMKVDFVTKESLFLDENIYVDLWKIKKILEKKIRTKDRKSKIFKNPSNRRVLGSIVNHFSLVVALIVFYGLLLVIKSNSFQGQFIGVICLVCFCFTGVFFFYFSIENNCLIVQNHMYFWYKKKYSLTNILNLSLEHYQSDVYAEKLVITTKEYKTIKYLAASYRRKDWRLFFKDLIR</sequence>
<dbReference type="RefSeq" id="WP_095074393.1">
    <property type="nucleotide sequence ID" value="NZ_LT899436.1"/>
</dbReference>
<evidence type="ECO:0000313" key="3">
    <source>
        <dbReference type="Proteomes" id="UP000215214"/>
    </source>
</evidence>
<reference evidence="2 3" key="1">
    <citation type="submission" date="2017-07" db="EMBL/GenBank/DDBJ databases">
        <authorList>
            <person name="Sun Z.S."/>
            <person name="Albrecht U."/>
            <person name="Echele G."/>
            <person name="Lee C.C."/>
        </authorList>
    </citation>
    <scope>NUCLEOTIDE SEQUENCE [LARGE SCALE GENOMIC DNA]</scope>
    <source>
        <strain evidence="3">type strain: KCTC 22618</strain>
    </source>
</reference>
<organism evidence="2 3">
    <name type="scientific">Tenacibaculum jejuense</name>
    <dbReference type="NCBI Taxonomy" id="584609"/>
    <lineage>
        <taxon>Bacteria</taxon>
        <taxon>Pseudomonadati</taxon>
        <taxon>Bacteroidota</taxon>
        <taxon>Flavobacteriia</taxon>
        <taxon>Flavobacteriales</taxon>
        <taxon>Flavobacteriaceae</taxon>
        <taxon>Tenacibaculum</taxon>
    </lineage>
</organism>
<feature type="transmembrane region" description="Helical" evidence="1">
    <location>
        <begin position="139"/>
        <end position="160"/>
    </location>
</feature>
<keyword evidence="3" id="KW-1185">Reference proteome</keyword>
<evidence type="ECO:0000256" key="1">
    <source>
        <dbReference type="SAM" id="Phobius"/>
    </source>
</evidence>
<keyword evidence="1" id="KW-1133">Transmembrane helix</keyword>
<keyword evidence="1" id="KW-0812">Transmembrane</keyword>
<dbReference type="KEGG" id="tje:TJEJU_3655"/>
<feature type="transmembrane region" description="Helical" evidence="1">
    <location>
        <begin position="28"/>
        <end position="46"/>
    </location>
</feature>
<feature type="transmembrane region" description="Helical" evidence="1">
    <location>
        <begin position="172"/>
        <end position="193"/>
    </location>
</feature>
<dbReference type="AlphaFoldDB" id="A0A238UDM5"/>
<accession>A0A238UDM5</accession>
<name>A0A238UDM5_9FLAO</name>
<gene>
    <name evidence="2" type="ORF">TJEJU_3655</name>
</gene>